<evidence type="ECO:0000313" key="4">
    <source>
        <dbReference type="Proteomes" id="UP000029736"/>
    </source>
</evidence>
<keyword evidence="4" id="KW-1185">Reference proteome</keyword>
<organism evidence="3 4">
    <name type="scientific">Phaeodactylibacter xiamenensis</name>
    <dbReference type="NCBI Taxonomy" id="1524460"/>
    <lineage>
        <taxon>Bacteria</taxon>
        <taxon>Pseudomonadati</taxon>
        <taxon>Bacteroidota</taxon>
        <taxon>Saprospiria</taxon>
        <taxon>Saprospirales</taxon>
        <taxon>Haliscomenobacteraceae</taxon>
        <taxon>Phaeodactylibacter</taxon>
    </lineage>
</organism>
<protein>
    <recommendedName>
        <fullName evidence="2">UspA domain-containing protein</fullName>
    </recommendedName>
</protein>
<gene>
    <name evidence="3" type="ORF">IX84_07740</name>
</gene>
<dbReference type="CDD" id="cd00293">
    <property type="entry name" value="USP-like"/>
    <property type="match status" value="1"/>
</dbReference>
<dbReference type="InterPro" id="IPR006016">
    <property type="entry name" value="UspA"/>
</dbReference>
<dbReference type="EMBL" id="JPOS01000018">
    <property type="protein sequence ID" value="KGE88563.1"/>
    <property type="molecule type" value="Genomic_DNA"/>
</dbReference>
<dbReference type="Pfam" id="PF00582">
    <property type="entry name" value="Usp"/>
    <property type="match status" value="1"/>
</dbReference>
<dbReference type="AlphaFoldDB" id="A0A098SA92"/>
<comment type="similarity">
    <text evidence="1">Belongs to the universal stress protein A family.</text>
</comment>
<dbReference type="PANTHER" id="PTHR46268">
    <property type="entry name" value="STRESS RESPONSE PROTEIN NHAX"/>
    <property type="match status" value="1"/>
</dbReference>
<feature type="domain" description="UspA" evidence="2">
    <location>
        <begin position="5"/>
        <end position="151"/>
    </location>
</feature>
<evidence type="ECO:0000259" key="2">
    <source>
        <dbReference type="Pfam" id="PF00582"/>
    </source>
</evidence>
<dbReference type="InterPro" id="IPR006015">
    <property type="entry name" value="Universal_stress_UspA"/>
</dbReference>
<sequence length="284" mass="31560">MDTINKILVPTDFSDTALNAFRYALMLADKFEADIELLHVIYPEYEALDLPVMAAQATKEKAAAAGEAIKEFVEIGLTQLHATGQLSGVPKINSDVEIGTPASLIADVARRDEVELIVMGTRGEHNALDRFWGSVTTAVVEHTDCHVWVVPEHASYHDINVAGFATNLGDADPYHIWEYGKLLAPFHPVLRCAHVNLDSSVEKTLDIAGLSTFFDNHAPALQISFHSLEGATVTDGLEDFIQSFEIDVLAMYVPKHSWWDRLFRRSETKNMALHSKIPLLMLKH</sequence>
<dbReference type="PRINTS" id="PR01438">
    <property type="entry name" value="UNVRSLSTRESS"/>
</dbReference>
<dbReference type="Gene3D" id="3.40.50.12370">
    <property type="match status" value="1"/>
</dbReference>
<comment type="caution">
    <text evidence="3">The sequence shown here is derived from an EMBL/GenBank/DDBJ whole genome shotgun (WGS) entry which is preliminary data.</text>
</comment>
<accession>A0A098SA92</accession>
<dbReference type="SUPFAM" id="SSF52402">
    <property type="entry name" value="Adenine nucleotide alpha hydrolases-like"/>
    <property type="match status" value="2"/>
</dbReference>
<dbReference type="Proteomes" id="UP000029736">
    <property type="component" value="Unassembled WGS sequence"/>
</dbReference>
<dbReference type="PANTHER" id="PTHR46268:SF6">
    <property type="entry name" value="UNIVERSAL STRESS PROTEIN UP12"/>
    <property type="match status" value="1"/>
</dbReference>
<evidence type="ECO:0000313" key="3">
    <source>
        <dbReference type="EMBL" id="KGE88563.1"/>
    </source>
</evidence>
<proteinExistence type="inferred from homology"/>
<evidence type="ECO:0000256" key="1">
    <source>
        <dbReference type="ARBA" id="ARBA00008791"/>
    </source>
</evidence>
<dbReference type="OrthoDB" id="9788959at2"/>
<dbReference type="RefSeq" id="WP_044218194.1">
    <property type="nucleotide sequence ID" value="NZ_JBKAGJ010000006.1"/>
</dbReference>
<dbReference type="STRING" id="1524460.IX84_07740"/>
<reference evidence="3 4" key="1">
    <citation type="journal article" date="2014" name="Int. J. Syst. Evol. Microbiol.">
        <title>Phaeodactylibacter xiamenensis gen. nov., sp. nov., a member of the family Saprospiraceae isolated from the marine alga Phaeodactylum tricornutum.</title>
        <authorList>
            <person name="Chen Z.Jr."/>
            <person name="Lei X."/>
            <person name="Lai Q."/>
            <person name="Li Y."/>
            <person name="Zhang B."/>
            <person name="Zhang J."/>
            <person name="Zhang H."/>
            <person name="Yang L."/>
            <person name="Zheng W."/>
            <person name="Tian Y."/>
            <person name="Yu Z."/>
            <person name="Xu H.Jr."/>
            <person name="Zheng T."/>
        </authorList>
    </citation>
    <scope>NUCLEOTIDE SEQUENCE [LARGE SCALE GENOMIC DNA]</scope>
    <source>
        <strain evidence="3 4">KD52</strain>
    </source>
</reference>
<name>A0A098SA92_9BACT</name>